<comment type="similarity">
    <text evidence="2 6">Belongs to the class-I pyridoxal-phosphate-dependent aminotransferase family.</text>
</comment>
<organism evidence="8 9">
    <name type="scientific">Brochothrix thermosphacta</name>
    <name type="common">Microbacterium thermosphactum</name>
    <dbReference type="NCBI Taxonomy" id="2756"/>
    <lineage>
        <taxon>Bacteria</taxon>
        <taxon>Bacillati</taxon>
        <taxon>Bacillota</taxon>
        <taxon>Bacilli</taxon>
        <taxon>Bacillales</taxon>
        <taxon>Listeriaceae</taxon>
        <taxon>Brochothrix</taxon>
    </lineage>
</organism>
<gene>
    <name evidence="8" type="ORF">CNY62_08935</name>
</gene>
<keyword evidence="4 6" id="KW-0808">Transferase</keyword>
<dbReference type="GO" id="GO:0006520">
    <property type="term" value="P:amino acid metabolic process"/>
    <property type="evidence" value="ECO:0007669"/>
    <property type="project" value="InterPro"/>
</dbReference>
<dbReference type="PANTHER" id="PTHR46383">
    <property type="entry name" value="ASPARTATE AMINOTRANSFERASE"/>
    <property type="match status" value="1"/>
</dbReference>
<name>A0A1D2KKK8_BROTH</name>
<evidence type="ECO:0000256" key="5">
    <source>
        <dbReference type="ARBA" id="ARBA00022898"/>
    </source>
</evidence>
<dbReference type="InterPro" id="IPR004838">
    <property type="entry name" value="NHTrfase_class1_PyrdxlP-BS"/>
</dbReference>
<dbReference type="InterPro" id="IPR015424">
    <property type="entry name" value="PyrdxlP-dep_Trfase"/>
</dbReference>
<dbReference type="KEGG" id="bths:CNY62_08935"/>
<evidence type="ECO:0000256" key="6">
    <source>
        <dbReference type="RuleBase" id="RU000481"/>
    </source>
</evidence>
<dbReference type="InterPro" id="IPR004839">
    <property type="entry name" value="Aminotransferase_I/II_large"/>
</dbReference>
<evidence type="ECO:0000313" key="9">
    <source>
        <dbReference type="Proteomes" id="UP000243591"/>
    </source>
</evidence>
<reference evidence="8 9" key="1">
    <citation type="submission" date="2017-09" db="EMBL/GenBank/DDBJ databases">
        <title>Complete Genome Sequences of Two Strains of the Meat Spoilage Bacterium Brochothrix thermosphacta Isolated from Ground Chicken.</title>
        <authorList>
            <person name="Paoli G.C."/>
            <person name="Wijey C."/>
            <person name="Chen C.-Y."/>
            <person name="Nguyen L."/>
            <person name="Yan X."/>
            <person name="Irwin P.L."/>
        </authorList>
    </citation>
    <scope>NUCLEOTIDE SEQUENCE [LARGE SCALE GENOMIC DNA]</scope>
    <source>
        <strain evidence="8 9">BI</strain>
    </source>
</reference>
<feature type="domain" description="Aminotransferase class I/classII large" evidence="7">
    <location>
        <begin position="29"/>
        <end position="375"/>
    </location>
</feature>
<dbReference type="PANTHER" id="PTHR46383:SF4">
    <property type="entry name" value="AMINOTRANSFERASE"/>
    <property type="match status" value="1"/>
</dbReference>
<dbReference type="EC" id="2.6.1.-" evidence="6"/>
<dbReference type="InterPro" id="IPR050596">
    <property type="entry name" value="AspAT/PAT-like"/>
</dbReference>
<dbReference type="CDD" id="cd00609">
    <property type="entry name" value="AAT_like"/>
    <property type="match status" value="1"/>
</dbReference>
<keyword evidence="5" id="KW-0663">Pyridoxal phosphate</keyword>
<dbReference type="Proteomes" id="UP000243591">
    <property type="component" value="Chromosome"/>
</dbReference>
<dbReference type="AlphaFoldDB" id="A0A1D2KKK8"/>
<dbReference type="RefSeq" id="WP_029090615.1">
    <property type="nucleotide sequence ID" value="NZ_CBCPHX010000002.1"/>
</dbReference>
<dbReference type="GO" id="GO:0030170">
    <property type="term" value="F:pyridoxal phosphate binding"/>
    <property type="evidence" value="ECO:0007669"/>
    <property type="project" value="InterPro"/>
</dbReference>
<dbReference type="GO" id="GO:0008483">
    <property type="term" value="F:transaminase activity"/>
    <property type="evidence" value="ECO:0007669"/>
    <property type="project" value="UniProtKB-KW"/>
</dbReference>
<evidence type="ECO:0000259" key="7">
    <source>
        <dbReference type="Pfam" id="PF00155"/>
    </source>
</evidence>
<protein>
    <recommendedName>
        <fullName evidence="6">Aminotransferase</fullName>
        <ecNumber evidence="6">2.6.1.-</ecNumber>
    </recommendedName>
</protein>
<keyword evidence="3 6" id="KW-0032">Aminotransferase</keyword>
<dbReference type="Gene3D" id="3.40.640.10">
    <property type="entry name" value="Type I PLP-dependent aspartate aminotransferase-like (Major domain)"/>
    <property type="match status" value="1"/>
</dbReference>
<evidence type="ECO:0000256" key="4">
    <source>
        <dbReference type="ARBA" id="ARBA00022679"/>
    </source>
</evidence>
<evidence type="ECO:0000256" key="3">
    <source>
        <dbReference type="ARBA" id="ARBA00022576"/>
    </source>
</evidence>
<dbReference type="Pfam" id="PF00155">
    <property type="entry name" value="Aminotran_1_2"/>
    <property type="match status" value="1"/>
</dbReference>
<evidence type="ECO:0000256" key="2">
    <source>
        <dbReference type="ARBA" id="ARBA00007441"/>
    </source>
</evidence>
<dbReference type="EMBL" id="CP023483">
    <property type="protein sequence ID" value="ATF26500.1"/>
    <property type="molecule type" value="Genomic_DNA"/>
</dbReference>
<evidence type="ECO:0000313" key="8">
    <source>
        <dbReference type="EMBL" id="ATF26500.1"/>
    </source>
</evidence>
<dbReference type="PROSITE" id="PS00105">
    <property type="entry name" value="AA_TRANSFER_CLASS_1"/>
    <property type="match status" value="1"/>
</dbReference>
<proteinExistence type="inferred from homology"/>
<keyword evidence="9" id="KW-1185">Reference proteome</keyword>
<comment type="cofactor">
    <cofactor evidence="1 6">
        <name>pyridoxal 5'-phosphate</name>
        <dbReference type="ChEBI" id="CHEBI:597326"/>
    </cofactor>
</comment>
<accession>A0A1D2KKK8</accession>
<dbReference type="InterPro" id="IPR015421">
    <property type="entry name" value="PyrdxlP-dep_Trfase_major"/>
</dbReference>
<dbReference type="OrthoDB" id="9802328at2"/>
<dbReference type="STRING" id="2756.BFR44_08365"/>
<sequence length="384" mass="42792">MVLPLNRLVDDIEISGIRQFSEKVGIIPNIIPLTLGAPDFPTPDHIKTAAKAAIDNNITNYTPNAGFLSTRQAAAAYFKKKYSLDYDPLSEVVITVGATEAISLALSTVLNPGDEVLVPDPLYPGYTAPIHLAGAEMVVMDTTVTEFKVTPAMLDNYVTEKTKVLILAYPCNPTGVTYTKEEAIVLAAKIKELGIYLIADEIYSELTYGEEHYSLAREIREQTIVLNGLSKSHAMTGWRIGVLMAPESIVRHVLKIHQVTTTCATSISQIAAEEAFSNGFNDSLEMREAYRQRRDYVQPLLEEMGFDVISPDGAFYFFIKLPEYVKENSYDFAVAFAEQYQVAIIPGDSFSQKGDRYLRISYAASMDHLKIAMERLKQMMARYH</sequence>
<dbReference type="SUPFAM" id="SSF53383">
    <property type="entry name" value="PLP-dependent transferases"/>
    <property type="match status" value="1"/>
</dbReference>
<dbReference type="Gene3D" id="3.90.1150.10">
    <property type="entry name" value="Aspartate Aminotransferase, domain 1"/>
    <property type="match status" value="1"/>
</dbReference>
<dbReference type="InterPro" id="IPR015422">
    <property type="entry name" value="PyrdxlP-dep_Trfase_small"/>
</dbReference>
<dbReference type="FunFam" id="3.40.640.10:FF:000033">
    <property type="entry name" value="Aspartate aminotransferase"/>
    <property type="match status" value="1"/>
</dbReference>
<evidence type="ECO:0000256" key="1">
    <source>
        <dbReference type="ARBA" id="ARBA00001933"/>
    </source>
</evidence>